<evidence type="ECO:0000313" key="1">
    <source>
        <dbReference type="EMBL" id="VEL33178.1"/>
    </source>
</evidence>
<name>A0A3S5FFQ1_9PLAT</name>
<dbReference type="AlphaFoldDB" id="A0A3S5FFQ1"/>
<comment type="caution">
    <text evidence="1">The sequence shown here is derived from an EMBL/GenBank/DDBJ whole genome shotgun (WGS) entry which is preliminary data.</text>
</comment>
<dbReference type="Proteomes" id="UP000784294">
    <property type="component" value="Unassembled WGS sequence"/>
</dbReference>
<reference evidence="1" key="1">
    <citation type="submission" date="2018-11" db="EMBL/GenBank/DDBJ databases">
        <authorList>
            <consortium name="Pathogen Informatics"/>
        </authorList>
    </citation>
    <scope>NUCLEOTIDE SEQUENCE</scope>
</reference>
<proteinExistence type="predicted"/>
<dbReference type="EMBL" id="CAAALY010245293">
    <property type="protein sequence ID" value="VEL33178.1"/>
    <property type="molecule type" value="Genomic_DNA"/>
</dbReference>
<organism evidence="1 2">
    <name type="scientific">Protopolystoma xenopodis</name>
    <dbReference type="NCBI Taxonomy" id="117903"/>
    <lineage>
        <taxon>Eukaryota</taxon>
        <taxon>Metazoa</taxon>
        <taxon>Spiralia</taxon>
        <taxon>Lophotrochozoa</taxon>
        <taxon>Platyhelminthes</taxon>
        <taxon>Monogenea</taxon>
        <taxon>Polyopisthocotylea</taxon>
        <taxon>Polystomatidea</taxon>
        <taxon>Polystomatidae</taxon>
        <taxon>Protopolystoma</taxon>
    </lineage>
</organism>
<protein>
    <submittedName>
        <fullName evidence="1">Uncharacterized protein</fullName>
    </submittedName>
</protein>
<keyword evidence="2" id="KW-1185">Reference proteome</keyword>
<gene>
    <name evidence="1" type="ORF">PXEA_LOCUS26618</name>
</gene>
<accession>A0A3S5FFQ1</accession>
<sequence length="162" mass="18213">MQMCMDAEIQRKTGCSMALEKAGKKASPKMEHRREGPLDEAGRYGCLFRPDRPVEAICLEVSSWLVSRSPGNHQVSRASQLEWRLLPSLVSSSGQGEPAANWDRNSHDWVVQLPRAVVIMRFPGTGTTCILRPIYFNRLATHDPVKAHYLVETRTEKADVPI</sequence>
<evidence type="ECO:0000313" key="2">
    <source>
        <dbReference type="Proteomes" id="UP000784294"/>
    </source>
</evidence>